<dbReference type="Pfam" id="PF12833">
    <property type="entry name" value="HTH_18"/>
    <property type="match status" value="1"/>
</dbReference>
<dbReference type="Proteomes" id="UP001168552">
    <property type="component" value="Unassembled WGS sequence"/>
</dbReference>
<feature type="domain" description="HTH araC/xylS-type" evidence="4">
    <location>
        <begin position="178"/>
        <end position="276"/>
    </location>
</feature>
<keyword evidence="6" id="KW-1185">Reference proteome</keyword>
<dbReference type="PANTHER" id="PTHR43280">
    <property type="entry name" value="ARAC-FAMILY TRANSCRIPTIONAL REGULATOR"/>
    <property type="match status" value="1"/>
</dbReference>
<comment type="caution">
    <text evidence="5">The sequence shown here is derived from an EMBL/GenBank/DDBJ whole genome shotgun (WGS) entry which is preliminary data.</text>
</comment>
<keyword evidence="2" id="KW-0238">DNA-binding</keyword>
<evidence type="ECO:0000256" key="1">
    <source>
        <dbReference type="ARBA" id="ARBA00023015"/>
    </source>
</evidence>
<evidence type="ECO:0000256" key="2">
    <source>
        <dbReference type="ARBA" id="ARBA00023125"/>
    </source>
</evidence>
<sequence>MEIHVYSNSRKGLCLNSIKKDFKGFLVIPEGSIGIVFVLSGSAVINAQSLETLLGEGEGLMIKRTSSIKVISLKEDFTSLVCSLDIQVLSAILSTLPCYALEPNQVVCANQIRVPSIDSIKLLVKSLHSYHQNNFHLSPEWSEISENMIKEFFWLLYHSNIHKELSGFLYSIRRPNRFVFDDLIEKHFKDNLTLSELAHLGGYSISTFKRKFESIYNSTPGKLILNRRLEEAFFLLQNSDKTVNEICYEVGFKNPSHFIKSFKCRYGITPKQQTKRNVA</sequence>
<gene>
    <name evidence="5" type="ORF">QWY31_08575</name>
</gene>
<dbReference type="SMART" id="SM00342">
    <property type="entry name" value="HTH_ARAC"/>
    <property type="match status" value="1"/>
</dbReference>
<keyword evidence="3" id="KW-0804">Transcription</keyword>
<proteinExistence type="predicted"/>
<dbReference type="PANTHER" id="PTHR43280:SF28">
    <property type="entry name" value="HTH-TYPE TRANSCRIPTIONAL ACTIVATOR RHAS"/>
    <property type="match status" value="1"/>
</dbReference>
<dbReference type="RefSeq" id="WP_320004085.1">
    <property type="nucleotide sequence ID" value="NZ_JAUHJS010000004.1"/>
</dbReference>
<dbReference type="InterPro" id="IPR018060">
    <property type="entry name" value="HTH_AraC"/>
</dbReference>
<dbReference type="InterPro" id="IPR009057">
    <property type="entry name" value="Homeodomain-like_sf"/>
</dbReference>
<dbReference type="SUPFAM" id="SSF46689">
    <property type="entry name" value="Homeodomain-like"/>
    <property type="match status" value="2"/>
</dbReference>
<protein>
    <submittedName>
        <fullName evidence="5">AraC family transcriptional regulator</fullName>
    </submittedName>
</protein>
<reference evidence="5" key="1">
    <citation type="submission" date="2023-06" db="EMBL/GenBank/DDBJ databases">
        <title>Cytophagales bacterium Strain LB-30, isolated from soil.</title>
        <authorList>
            <person name="Liu B."/>
        </authorList>
    </citation>
    <scope>NUCLEOTIDE SEQUENCE</scope>
    <source>
        <strain evidence="5">LB-30</strain>
    </source>
</reference>
<dbReference type="Gene3D" id="1.10.10.60">
    <property type="entry name" value="Homeodomain-like"/>
    <property type="match status" value="1"/>
</dbReference>
<evidence type="ECO:0000259" key="4">
    <source>
        <dbReference type="PROSITE" id="PS01124"/>
    </source>
</evidence>
<dbReference type="InterPro" id="IPR020449">
    <property type="entry name" value="Tscrpt_reg_AraC-type_HTH"/>
</dbReference>
<evidence type="ECO:0000256" key="3">
    <source>
        <dbReference type="ARBA" id="ARBA00023163"/>
    </source>
</evidence>
<dbReference type="PRINTS" id="PR00032">
    <property type="entry name" value="HTHARAC"/>
</dbReference>
<evidence type="ECO:0000313" key="6">
    <source>
        <dbReference type="Proteomes" id="UP001168552"/>
    </source>
</evidence>
<name>A0ABT8F511_9BACT</name>
<dbReference type="PROSITE" id="PS01124">
    <property type="entry name" value="HTH_ARAC_FAMILY_2"/>
    <property type="match status" value="1"/>
</dbReference>
<accession>A0ABT8F511</accession>
<evidence type="ECO:0000313" key="5">
    <source>
        <dbReference type="EMBL" id="MDN4165553.1"/>
    </source>
</evidence>
<organism evidence="5 6">
    <name type="scientific">Shiella aurantiaca</name>
    <dbReference type="NCBI Taxonomy" id="3058365"/>
    <lineage>
        <taxon>Bacteria</taxon>
        <taxon>Pseudomonadati</taxon>
        <taxon>Bacteroidota</taxon>
        <taxon>Cytophagia</taxon>
        <taxon>Cytophagales</taxon>
        <taxon>Shiellaceae</taxon>
        <taxon>Shiella</taxon>
    </lineage>
</organism>
<keyword evidence="1" id="KW-0805">Transcription regulation</keyword>
<dbReference type="EMBL" id="JAUHJS010000004">
    <property type="protein sequence ID" value="MDN4165553.1"/>
    <property type="molecule type" value="Genomic_DNA"/>
</dbReference>